<dbReference type="InterPro" id="IPR018247">
    <property type="entry name" value="EF_Hand_1_Ca_BS"/>
</dbReference>
<evidence type="ECO:0000256" key="1">
    <source>
        <dbReference type="SAM" id="Coils"/>
    </source>
</evidence>
<dbReference type="Proteomes" id="UP001499852">
    <property type="component" value="Unassembled WGS sequence"/>
</dbReference>
<accession>A0ABP9PTS3</accession>
<organism evidence="3 4">
    <name type="scientific">Prosthecobacter algae</name>
    <dbReference type="NCBI Taxonomy" id="1144682"/>
    <lineage>
        <taxon>Bacteria</taxon>
        <taxon>Pseudomonadati</taxon>
        <taxon>Verrucomicrobiota</taxon>
        <taxon>Verrucomicrobiia</taxon>
        <taxon>Verrucomicrobiales</taxon>
        <taxon>Verrucomicrobiaceae</taxon>
        <taxon>Prosthecobacter</taxon>
    </lineage>
</organism>
<feature type="coiled-coil region" evidence="1">
    <location>
        <begin position="434"/>
        <end position="500"/>
    </location>
</feature>
<protein>
    <recommendedName>
        <fullName evidence="5">EF-hand domain-containing protein</fullName>
    </recommendedName>
</protein>
<evidence type="ECO:0008006" key="5">
    <source>
        <dbReference type="Google" id="ProtNLM"/>
    </source>
</evidence>
<reference evidence="4" key="1">
    <citation type="journal article" date="2019" name="Int. J. Syst. Evol. Microbiol.">
        <title>The Global Catalogue of Microorganisms (GCM) 10K type strain sequencing project: providing services to taxonomists for standard genome sequencing and annotation.</title>
        <authorList>
            <consortium name="The Broad Institute Genomics Platform"/>
            <consortium name="The Broad Institute Genome Sequencing Center for Infectious Disease"/>
            <person name="Wu L."/>
            <person name="Ma J."/>
        </authorList>
    </citation>
    <scope>NUCLEOTIDE SEQUENCE [LARGE SCALE GENOMIC DNA]</scope>
    <source>
        <strain evidence="4">JCM 18053</strain>
    </source>
</reference>
<dbReference type="RefSeq" id="WP_345738934.1">
    <property type="nucleotide sequence ID" value="NZ_BAABIA010000015.1"/>
</dbReference>
<feature type="compositionally biased region" description="Low complexity" evidence="2">
    <location>
        <begin position="534"/>
        <end position="573"/>
    </location>
</feature>
<gene>
    <name evidence="3" type="ORF">GCM10023213_47680</name>
</gene>
<feature type="region of interest" description="Disordered" evidence="2">
    <location>
        <begin position="711"/>
        <end position="741"/>
    </location>
</feature>
<proteinExistence type="predicted"/>
<dbReference type="EMBL" id="BAABIA010000015">
    <property type="protein sequence ID" value="GAA5149666.1"/>
    <property type="molecule type" value="Genomic_DNA"/>
</dbReference>
<evidence type="ECO:0000313" key="3">
    <source>
        <dbReference type="EMBL" id="GAA5149666.1"/>
    </source>
</evidence>
<evidence type="ECO:0000313" key="4">
    <source>
        <dbReference type="Proteomes" id="UP001499852"/>
    </source>
</evidence>
<name>A0ABP9PTS3_9BACT</name>
<feature type="region of interest" description="Disordered" evidence="2">
    <location>
        <begin position="533"/>
        <end position="575"/>
    </location>
</feature>
<keyword evidence="1" id="KW-0175">Coiled coil</keyword>
<comment type="caution">
    <text evidence="3">The sequence shown here is derived from an EMBL/GenBank/DDBJ whole genome shotgun (WGS) entry which is preliminary data.</text>
</comment>
<dbReference type="PROSITE" id="PS00018">
    <property type="entry name" value="EF_HAND_1"/>
    <property type="match status" value="1"/>
</dbReference>
<sequence>MEILKIDQLSVAARAGALDGSLAYSSIFTQHQDLITQSALSGLRGLEQTLSETGIYAQAIRSLKEASLKIEEANIEALKDPFTAASGGLQSQHTTAVVNGMRTQGWPYRTTAQNLQSTAQNAVNGTGSANPERGYANSVKQTADELELAAAYLVNQADPNAAKFHATNALNNATTARNNASNLLGQLSGMNPVPTSRYNATYEVMREAQKVIDHASSVLSFVNYAPIVQIRSQTPTVHDLSGGYSLSTWGNSGYWTLTDAAGEGILVHPNGSVDNLKGGAGWKFDHTSTFVLPNQTKITVNPGSPGDLLISRGVHAFTIGNLNGNAWPSVSSYSTLNGRDADRSTNDGYILELDGNAGRWRNNGNFLGDAGGREIIATSPLSNELRLDPTDVAISSDFQAFITEMEISDYDYDGDGKLNNIELMDVAIQTESYIRQIQEAYEQALARIAAANQALNELNEIIELLRKQTDKSTEERGVDNAAAKSELQAIERRLVAALQLLQGNTLIDPLQGNIETSASNVLGQLSALTQSGGLVPALPPTSSSLSPGTQTETGTPTTTEQPANTPNNDPLGDSLRRAGRLLSGILGGGNLNILELPPTPQPPGVTTTGLETGGTNQEMIQTGSTPVNEGSQSLSDISLTPTMKSESVTAPEDNALAGLLTQLTSLDPATPMSVNPQNLSLGLEALLTTLAQLGVFSPANQKSLTDLLQTPGSSVNAPTGQPIPTDTENTISPQGLETNSPQIPATSLLEFLRSLEQLGAILEQVDRATESPLSLPPQPTQTPSSTLPSLPISAQQLLESLTGKSASQLPSLMPQLADIVSGKAQIGTADTITGQSTAPGTSRDLSRSSQQLMLVLQGLAALGSAGAGQSTGTSGSQIPTAPEIGLGLQSLLSVLGTYGLVGNNSPASSIVSAGTGAVFQPSGSQALGTITGNFQTDPELMKIIEENLSKALQTQQRQLSQASSLFTQSQEIVQKFVMLIETDDLVREVVKGDDLSDEQQAHFDDRMKDLRKDWGMEWGSTEENTPASQSNLVSRAVQSGMMV</sequence>
<evidence type="ECO:0000256" key="2">
    <source>
        <dbReference type="SAM" id="MobiDB-lite"/>
    </source>
</evidence>
<feature type="region of interest" description="Disordered" evidence="2">
    <location>
        <begin position="769"/>
        <end position="789"/>
    </location>
</feature>
<keyword evidence="4" id="KW-1185">Reference proteome</keyword>